<keyword evidence="5" id="KW-1185">Reference proteome</keyword>
<name>A0ABR3WFZ4_9PEZI</name>
<organism evidence="4 5">
    <name type="scientific">Diaporthe australafricana</name>
    <dbReference type="NCBI Taxonomy" id="127596"/>
    <lineage>
        <taxon>Eukaryota</taxon>
        <taxon>Fungi</taxon>
        <taxon>Dikarya</taxon>
        <taxon>Ascomycota</taxon>
        <taxon>Pezizomycotina</taxon>
        <taxon>Sordariomycetes</taxon>
        <taxon>Sordariomycetidae</taxon>
        <taxon>Diaporthales</taxon>
        <taxon>Diaporthaceae</taxon>
        <taxon>Diaporthe</taxon>
    </lineage>
</organism>
<keyword evidence="2" id="KW-0732">Signal</keyword>
<feature type="region of interest" description="Disordered" evidence="1">
    <location>
        <begin position="134"/>
        <end position="248"/>
    </location>
</feature>
<feature type="chain" id="PRO_5046972384" description="WSC domain-containing protein" evidence="2">
    <location>
        <begin position="21"/>
        <end position="620"/>
    </location>
</feature>
<proteinExistence type="predicted"/>
<comment type="caution">
    <text evidence="4">The sequence shown here is derived from an EMBL/GenBank/DDBJ whole genome shotgun (WGS) entry which is preliminary data.</text>
</comment>
<feature type="compositionally biased region" description="Low complexity" evidence="1">
    <location>
        <begin position="182"/>
        <end position="225"/>
    </location>
</feature>
<dbReference type="EMBL" id="JAWRVE010000089">
    <property type="protein sequence ID" value="KAL1860667.1"/>
    <property type="molecule type" value="Genomic_DNA"/>
</dbReference>
<feature type="region of interest" description="Disordered" evidence="1">
    <location>
        <begin position="500"/>
        <end position="592"/>
    </location>
</feature>
<sequence length="620" mass="61390">MGRLHTLAAGTALLALGVKAQFSYQGCASLDTSNAKTTIELYPQSPAACLAYCNSQGIGYTYAGISAQFCTCWVSAPVVTKKYADSQHVDCSFNCDDPYNSQYCGGIDITTLGFLYSYYAGVAPAVIPPPIVSNSSSTTTAGDQPTSSSGEVVPAPSTSNGTDVVPTPASSTSGGIVIPTESSSAQGSISTSSGASSAGGLPPASSGPSGGPESPSSMSSGATPTSFPPGVIVPTSSGSITASPSATGVGGAPVVTIVVLTPGQAFTISIAPFLRNAGDQALSYIPSPPWFLYNTNTTSFFGTVPLTYPAGPLIITVTAGQPTTGPNGVRRRQVVPAAVYTFAIELIIVVPDVPNPPLPGGPSPTPSVPGLPLGPGPVIPGATFTPGAVLPSYTNTVYQTITSTITRCPVCAPEVTLFAVPVGTTCVTAKVFTTPCEVTSTKTKPNGKVVPTVITTNSYIPYNPAESTCVTTTVVADTTKYTTTLLLPVTQTVVKLQPTGNAGAVQPPPAPAPPAAAPPAAAPPAAAPPAAAPPAAAPPAAAPPAAAPPAAGPAAPPAPNGAPAAGPVAPPNGAYGTGAANNGSQPAQPTMPVTAGASMDRFVEMFVLLCALAFGALLVL</sequence>
<protein>
    <recommendedName>
        <fullName evidence="3">WSC domain-containing protein</fullName>
    </recommendedName>
</protein>
<gene>
    <name evidence="4" type="ORF">Daus18300_009010</name>
</gene>
<evidence type="ECO:0000256" key="2">
    <source>
        <dbReference type="SAM" id="SignalP"/>
    </source>
</evidence>
<evidence type="ECO:0000256" key="1">
    <source>
        <dbReference type="SAM" id="MobiDB-lite"/>
    </source>
</evidence>
<feature type="domain" description="WSC" evidence="3">
    <location>
        <begin position="21"/>
        <end position="117"/>
    </location>
</feature>
<dbReference type="InterPro" id="IPR002889">
    <property type="entry name" value="WSC_carb-bd"/>
</dbReference>
<feature type="compositionally biased region" description="Polar residues" evidence="1">
    <location>
        <begin position="234"/>
        <end position="246"/>
    </location>
</feature>
<accession>A0ABR3WFZ4</accession>
<feature type="compositionally biased region" description="Low complexity" evidence="1">
    <location>
        <begin position="561"/>
        <end position="583"/>
    </location>
</feature>
<evidence type="ECO:0000313" key="5">
    <source>
        <dbReference type="Proteomes" id="UP001583177"/>
    </source>
</evidence>
<feature type="compositionally biased region" description="Pro residues" evidence="1">
    <location>
        <begin position="506"/>
        <end position="560"/>
    </location>
</feature>
<reference evidence="4 5" key="1">
    <citation type="journal article" date="2024" name="IMA Fungus">
        <title>IMA Genome - F19 : A genome assembly and annotation guide to empower mycologists, including annotated draft genome sequences of Ceratocystis pirilliformis, Diaporthe australafricana, Fusarium ophioides, Paecilomyces lecythidis, and Sporothrix stenoceras.</title>
        <authorList>
            <person name="Aylward J."/>
            <person name="Wilson A.M."/>
            <person name="Visagie C.M."/>
            <person name="Spraker J."/>
            <person name="Barnes I."/>
            <person name="Buitendag C."/>
            <person name="Ceriani C."/>
            <person name="Del Mar Angel L."/>
            <person name="du Plessis D."/>
            <person name="Fuchs T."/>
            <person name="Gasser K."/>
            <person name="Kramer D."/>
            <person name="Li W."/>
            <person name="Munsamy K."/>
            <person name="Piso A."/>
            <person name="Price J.L."/>
            <person name="Sonnekus B."/>
            <person name="Thomas C."/>
            <person name="van der Nest A."/>
            <person name="van Dijk A."/>
            <person name="van Heerden A."/>
            <person name="van Vuuren N."/>
            <person name="Yilmaz N."/>
            <person name="Duong T.A."/>
            <person name="van der Merwe N.A."/>
            <person name="Wingfield M.J."/>
            <person name="Wingfield B.D."/>
        </authorList>
    </citation>
    <scope>NUCLEOTIDE SEQUENCE [LARGE SCALE GENOMIC DNA]</scope>
    <source>
        <strain evidence="4 5">CMW 18300</strain>
    </source>
</reference>
<dbReference type="Proteomes" id="UP001583177">
    <property type="component" value="Unassembled WGS sequence"/>
</dbReference>
<dbReference type="PROSITE" id="PS51212">
    <property type="entry name" value="WSC"/>
    <property type="match status" value="1"/>
</dbReference>
<evidence type="ECO:0000259" key="3">
    <source>
        <dbReference type="PROSITE" id="PS51212"/>
    </source>
</evidence>
<feature type="compositionally biased region" description="Polar residues" evidence="1">
    <location>
        <begin position="141"/>
        <end position="174"/>
    </location>
</feature>
<evidence type="ECO:0000313" key="4">
    <source>
        <dbReference type="EMBL" id="KAL1860667.1"/>
    </source>
</evidence>
<feature type="signal peptide" evidence="2">
    <location>
        <begin position="1"/>
        <end position="20"/>
    </location>
</feature>